<evidence type="ECO:0000256" key="4">
    <source>
        <dbReference type="ARBA" id="ARBA00032108"/>
    </source>
</evidence>
<proteinExistence type="predicted"/>
<evidence type="ECO:0000256" key="6">
    <source>
        <dbReference type="SAM" id="Phobius"/>
    </source>
</evidence>
<evidence type="ECO:0000256" key="3">
    <source>
        <dbReference type="ARBA" id="ARBA00022801"/>
    </source>
</evidence>
<reference evidence="8 9" key="1">
    <citation type="submission" date="2013-11" db="EMBL/GenBank/DDBJ databases">
        <title>Single cell genomics of uncultured Tannerella BU063 (oral taxon 286).</title>
        <authorList>
            <person name="Beall C.J."/>
            <person name="Campbell A.G."/>
            <person name="Griffen A.L."/>
            <person name="Podar M."/>
            <person name="Leys E.J."/>
        </authorList>
    </citation>
    <scope>NUCLEOTIDE SEQUENCE [LARGE SCALE GENOMIC DNA]</scope>
    <source>
        <strain evidence="8">Cell 2</strain>
    </source>
</reference>
<dbReference type="GO" id="GO:0004040">
    <property type="term" value="F:amidase activity"/>
    <property type="evidence" value="ECO:0007669"/>
    <property type="project" value="InterPro"/>
</dbReference>
<dbReference type="Proteomes" id="UP000018837">
    <property type="component" value="Unassembled WGS sequence"/>
</dbReference>
<dbReference type="SMART" id="SM00257">
    <property type="entry name" value="LysM"/>
    <property type="match status" value="1"/>
</dbReference>
<dbReference type="InterPro" id="IPR002901">
    <property type="entry name" value="MGlyc_endo_b_GlcNAc-like_dom"/>
</dbReference>
<dbReference type="InterPro" id="IPR051056">
    <property type="entry name" value="Glycosyl_Hydrolase_73"/>
</dbReference>
<feature type="region of interest" description="Disordered" evidence="5">
    <location>
        <begin position="184"/>
        <end position="244"/>
    </location>
</feature>
<sequence length="354" mass="41344">MIPRCIRYFILIFYTGFTIVAAGHAERKRHPAYEKYITQYGYIAVQQGDRYNIPPSITLAQALHESGAGLSRLSLESNNHFGIKCHKDWKGARTYWDDDLKDECFRKYNNVAESYEDHSRFLVDKKRYSKLFLLRKTDYRGWAKGLQECGYATDRAYANKLIKMIEDYELYLFDTGKRIAREVQEKTRNEQPRTTPTTPSQKPSTRPLTEPGKKEGTFFERLFGKKKAEQPQPSSPEEKGLKPRDVYKTGGLLYTIARYNDTFDRIAQDLGFTARELARFNESPENFSLRRGDIVYLEKKKKRADMPHLYHQVQIGESMHSISQYYGIQVSTLYALNEKNQSYVPREGETLKLR</sequence>
<protein>
    <recommendedName>
        <fullName evidence="4">Peptidoglycan hydrolase</fullName>
    </recommendedName>
</protein>
<evidence type="ECO:0000313" key="8">
    <source>
        <dbReference type="EMBL" id="ETK01610.1"/>
    </source>
</evidence>
<dbReference type="InterPro" id="IPR036779">
    <property type="entry name" value="LysM_dom_sf"/>
</dbReference>
<keyword evidence="1" id="KW-0929">Antimicrobial</keyword>
<dbReference type="Gene3D" id="3.10.350.10">
    <property type="entry name" value="LysM domain"/>
    <property type="match status" value="1"/>
</dbReference>
<evidence type="ECO:0000256" key="2">
    <source>
        <dbReference type="ARBA" id="ARBA00022638"/>
    </source>
</evidence>
<dbReference type="CDD" id="cd00118">
    <property type="entry name" value="LysM"/>
    <property type="match status" value="1"/>
</dbReference>
<comment type="caution">
    <text evidence="8">The sequence shown here is derived from an EMBL/GenBank/DDBJ whole genome shotgun (WGS) entry which is preliminary data.</text>
</comment>
<dbReference type="SMART" id="SM00047">
    <property type="entry name" value="LYZ2"/>
    <property type="match status" value="1"/>
</dbReference>
<evidence type="ECO:0000259" key="7">
    <source>
        <dbReference type="PROSITE" id="PS51782"/>
    </source>
</evidence>
<dbReference type="AlphaFoldDB" id="W2C395"/>
<keyword evidence="6" id="KW-1133">Transmembrane helix</keyword>
<dbReference type="PATRIC" id="fig|1411148.3.peg.1378"/>
<evidence type="ECO:0000256" key="5">
    <source>
        <dbReference type="SAM" id="MobiDB-lite"/>
    </source>
</evidence>
<dbReference type="Pfam" id="PF01832">
    <property type="entry name" value="Glucosaminidase"/>
    <property type="match status" value="1"/>
</dbReference>
<dbReference type="Pfam" id="PF01476">
    <property type="entry name" value="LysM"/>
    <property type="match status" value="1"/>
</dbReference>
<dbReference type="InterPro" id="IPR018392">
    <property type="entry name" value="LysM"/>
</dbReference>
<feature type="domain" description="LysM" evidence="7">
    <location>
        <begin position="309"/>
        <end position="353"/>
    </location>
</feature>
<feature type="compositionally biased region" description="Low complexity" evidence="5">
    <location>
        <begin position="192"/>
        <end position="207"/>
    </location>
</feature>
<dbReference type="EMBL" id="AYUF01000469">
    <property type="protein sequence ID" value="ETK01610.1"/>
    <property type="molecule type" value="Genomic_DNA"/>
</dbReference>
<keyword evidence="3" id="KW-0378">Hydrolase</keyword>
<dbReference type="Gene3D" id="1.10.530.10">
    <property type="match status" value="1"/>
</dbReference>
<feature type="transmembrane region" description="Helical" evidence="6">
    <location>
        <begin position="6"/>
        <end position="25"/>
    </location>
</feature>
<keyword evidence="6" id="KW-0812">Transmembrane</keyword>
<dbReference type="PROSITE" id="PS51782">
    <property type="entry name" value="LYSM"/>
    <property type="match status" value="1"/>
</dbReference>
<organism evidence="8 9">
    <name type="scientific">Tannerella sp. oral taxon BU063 isolate Cell 2</name>
    <dbReference type="NCBI Taxonomy" id="1411148"/>
    <lineage>
        <taxon>Bacteria</taxon>
        <taxon>Pseudomonadati</taxon>
        <taxon>Bacteroidota</taxon>
        <taxon>Bacteroidia</taxon>
        <taxon>Bacteroidales</taxon>
        <taxon>Tannerellaceae</taxon>
        <taxon>Tannerella</taxon>
    </lineage>
</organism>
<keyword evidence="2" id="KW-0081">Bacteriolytic enzyme</keyword>
<evidence type="ECO:0000256" key="1">
    <source>
        <dbReference type="ARBA" id="ARBA00022529"/>
    </source>
</evidence>
<evidence type="ECO:0000313" key="9">
    <source>
        <dbReference type="Proteomes" id="UP000018837"/>
    </source>
</evidence>
<dbReference type="GO" id="GO:0042742">
    <property type="term" value="P:defense response to bacterium"/>
    <property type="evidence" value="ECO:0007669"/>
    <property type="project" value="UniProtKB-KW"/>
</dbReference>
<name>W2C395_9BACT</name>
<gene>
    <name evidence="8" type="ORF">N425_08770</name>
</gene>
<dbReference type="SUPFAM" id="SSF54106">
    <property type="entry name" value="LysM domain"/>
    <property type="match status" value="1"/>
</dbReference>
<dbReference type="PANTHER" id="PTHR33308:SF9">
    <property type="entry name" value="PEPTIDOGLYCAN HYDROLASE FLGJ"/>
    <property type="match status" value="1"/>
</dbReference>
<dbReference type="GO" id="GO:0031640">
    <property type="term" value="P:killing of cells of another organism"/>
    <property type="evidence" value="ECO:0007669"/>
    <property type="project" value="UniProtKB-KW"/>
</dbReference>
<feature type="compositionally biased region" description="Basic and acidic residues" evidence="5">
    <location>
        <begin position="211"/>
        <end position="229"/>
    </location>
</feature>
<keyword evidence="6" id="KW-0472">Membrane</keyword>
<dbReference type="PANTHER" id="PTHR33308">
    <property type="entry name" value="PEPTIDOGLYCAN HYDROLASE FLGJ"/>
    <property type="match status" value="1"/>
</dbReference>
<accession>W2C395</accession>